<evidence type="ECO:0000313" key="10">
    <source>
        <dbReference type="EnsemblMetazoa" id="ASIC004980-PA"/>
    </source>
</evidence>
<proteinExistence type="inferred from homology"/>
<keyword evidence="7" id="KW-0732">Signal</keyword>
<dbReference type="Pfam" id="PF00884">
    <property type="entry name" value="Sulfatase"/>
    <property type="match status" value="1"/>
</dbReference>
<feature type="signal peptide" evidence="7">
    <location>
        <begin position="1"/>
        <end position="44"/>
    </location>
</feature>
<dbReference type="Proteomes" id="UP000030765">
    <property type="component" value="Unassembled WGS sequence"/>
</dbReference>
<dbReference type="GO" id="GO:0046872">
    <property type="term" value="F:metal ion binding"/>
    <property type="evidence" value="ECO:0007669"/>
    <property type="project" value="UniProtKB-KW"/>
</dbReference>
<dbReference type="Gene3D" id="3.30.1120.10">
    <property type="match status" value="1"/>
</dbReference>
<dbReference type="PANTHER" id="PTHR10342:SF273">
    <property type="entry name" value="RE14504P"/>
    <property type="match status" value="1"/>
</dbReference>
<organism evidence="9">
    <name type="scientific">Anopheles sinensis</name>
    <name type="common">Mosquito</name>
    <dbReference type="NCBI Taxonomy" id="74873"/>
    <lineage>
        <taxon>Eukaryota</taxon>
        <taxon>Metazoa</taxon>
        <taxon>Ecdysozoa</taxon>
        <taxon>Arthropoda</taxon>
        <taxon>Hexapoda</taxon>
        <taxon>Insecta</taxon>
        <taxon>Pterygota</taxon>
        <taxon>Neoptera</taxon>
        <taxon>Endopterygota</taxon>
        <taxon>Diptera</taxon>
        <taxon>Nematocera</taxon>
        <taxon>Culicoidea</taxon>
        <taxon>Culicidae</taxon>
        <taxon>Anophelinae</taxon>
        <taxon>Anopheles</taxon>
    </lineage>
</organism>
<evidence type="ECO:0000256" key="7">
    <source>
        <dbReference type="SAM" id="SignalP"/>
    </source>
</evidence>
<keyword evidence="5" id="KW-0106">Calcium</keyword>
<evidence type="ECO:0000256" key="4">
    <source>
        <dbReference type="ARBA" id="ARBA00022801"/>
    </source>
</evidence>
<dbReference type="AlphaFoldDB" id="A0A084VIL9"/>
<dbReference type="PROSITE" id="PS00523">
    <property type="entry name" value="SULFATASE_1"/>
    <property type="match status" value="1"/>
</dbReference>
<evidence type="ECO:0000313" key="11">
    <source>
        <dbReference type="Proteomes" id="UP000030765"/>
    </source>
</evidence>
<dbReference type="PANTHER" id="PTHR10342">
    <property type="entry name" value="ARYLSULFATASE"/>
    <property type="match status" value="1"/>
</dbReference>
<evidence type="ECO:0000256" key="5">
    <source>
        <dbReference type="ARBA" id="ARBA00022837"/>
    </source>
</evidence>
<dbReference type="OrthoDB" id="103349at2759"/>
<dbReference type="InterPro" id="IPR024607">
    <property type="entry name" value="Sulfatase_CS"/>
</dbReference>
<keyword evidence="3" id="KW-0479">Metal-binding</keyword>
<keyword evidence="11" id="KW-1185">Reference proteome</keyword>
<evidence type="ECO:0000256" key="2">
    <source>
        <dbReference type="ARBA" id="ARBA00008779"/>
    </source>
</evidence>
<dbReference type="InterPro" id="IPR000917">
    <property type="entry name" value="Sulfatase_N"/>
</dbReference>
<name>A0A084VIL9_ANOSI</name>
<dbReference type="EnsemblMetazoa" id="ASIC004980-RA">
    <property type="protein sequence ID" value="ASIC004980-PA"/>
    <property type="gene ID" value="ASIC004980"/>
</dbReference>
<reference evidence="9 11" key="1">
    <citation type="journal article" date="2014" name="BMC Genomics">
        <title>Genome sequence of Anopheles sinensis provides insight into genetics basis of mosquito competence for malaria parasites.</title>
        <authorList>
            <person name="Zhou D."/>
            <person name="Zhang D."/>
            <person name="Ding G."/>
            <person name="Shi L."/>
            <person name="Hou Q."/>
            <person name="Ye Y."/>
            <person name="Xu Y."/>
            <person name="Zhou H."/>
            <person name="Xiong C."/>
            <person name="Li S."/>
            <person name="Yu J."/>
            <person name="Hong S."/>
            <person name="Yu X."/>
            <person name="Zou P."/>
            <person name="Chen C."/>
            <person name="Chang X."/>
            <person name="Wang W."/>
            <person name="Lv Y."/>
            <person name="Sun Y."/>
            <person name="Ma L."/>
            <person name="Shen B."/>
            <person name="Zhu C."/>
        </authorList>
    </citation>
    <scope>NUCLEOTIDE SEQUENCE [LARGE SCALE GENOMIC DNA]</scope>
</reference>
<dbReference type="OMA" id="DMRNGTE"/>
<sequence length="585" mass="65414">MLHMAWSRMLSGSSPVWWHRRSCTFYTTLSFIILNHLSTQVVQASENGGSNSSTGQPPNIIFILADDLGWNDVGFHGSSQIPTPNLDALAYTGIILNGYYVNPICTPSRSALMTGKYPIHTGMQHTVLYAMEPRGLPLTEKLLPEYLKDLGYTNHIVGKWHLGHYKLRYTPLQRGFDSHTGFWTGHHHMNDHTAVEHGHWGLDMRRGYDVAYDLHGKYTTHVLSSESVRLVENHNTSEPLFLYVSHAAVHSANPYDFLPAPDSTVMELGKIENYARRKYAAMMVELDRSVGSLFEALDARGMLENTIIVFSTDNGGPADGFNSNAASNWPLRGVKNTLWEGGVRGAGFIWSPLLSNVRRVSHQTMQVADWLPTLYEAAGGNVSALPDELDGISVWNELSSGEPTGRTEILHNIDDIWGSAALRMGKWKLLKGSHYNGSWDGWYGPSGTREESAYQIDDVMNSPVGRILATYDDMPSKEQIVYLRRAATVACGDGASMANECKAMEGMVCLFDLESDPCEYNNLADEHPDIVQSLLARLEAYNSTAVPPGNLEDDPRGEPQYWNYTWHNFGDELEPEVFRFEYEEP</sequence>
<comment type="similarity">
    <text evidence="2">Belongs to the sulfatase family.</text>
</comment>
<dbReference type="CDD" id="cd16029">
    <property type="entry name" value="4-S"/>
    <property type="match status" value="1"/>
</dbReference>
<protein>
    <submittedName>
        <fullName evidence="9">AGAP012047-PA-like protein</fullName>
    </submittedName>
</protein>
<keyword evidence="4" id="KW-0378">Hydrolase</keyword>
<feature type="domain" description="Sulfatase N-terminal" evidence="8">
    <location>
        <begin position="58"/>
        <end position="379"/>
    </location>
</feature>
<dbReference type="STRING" id="74873.A0A084VIL9"/>
<evidence type="ECO:0000256" key="3">
    <source>
        <dbReference type="ARBA" id="ARBA00022723"/>
    </source>
</evidence>
<dbReference type="EMBL" id="KE524854">
    <property type="protein sequence ID" value="KFB37813.1"/>
    <property type="molecule type" value="Genomic_DNA"/>
</dbReference>
<evidence type="ECO:0000313" key="9">
    <source>
        <dbReference type="EMBL" id="KFB37813.1"/>
    </source>
</evidence>
<dbReference type="EMBL" id="ATLV01013369">
    <property type="status" value="NOT_ANNOTATED_CDS"/>
    <property type="molecule type" value="Genomic_DNA"/>
</dbReference>
<comment type="cofactor">
    <cofactor evidence="1">
        <name>Ca(2+)</name>
        <dbReference type="ChEBI" id="CHEBI:29108"/>
    </cofactor>
</comment>
<evidence type="ECO:0000256" key="1">
    <source>
        <dbReference type="ARBA" id="ARBA00001913"/>
    </source>
</evidence>
<dbReference type="GO" id="GO:0008484">
    <property type="term" value="F:sulfuric ester hydrolase activity"/>
    <property type="evidence" value="ECO:0007669"/>
    <property type="project" value="InterPro"/>
</dbReference>
<evidence type="ECO:0000256" key="6">
    <source>
        <dbReference type="ARBA" id="ARBA00023180"/>
    </source>
</evidence>
<dbReference type="InterPro" id="IPR017850">
    <property type="entry name" value="Alkaline_phosphatase_core_sf"/>
</dbReference>
<keyword evidence="6" id="KW-0325">Glycoprotein</keyword>
<dbReference type="InterPro" id="IPR047115">
    <property type="entry name" value="ARSB"/>
</dbReference>
<accession>A0A084VIL9</accession>
<dbReference type="VEuPathDB" id="VectorBase:ASIC004980"/>
<dbReference type="SUPFAM" id="SSF53649">
    <property type="entry name" value="Alkaline phosphatase-like"/>
    <property type="match status" value="1"/>
</dbReference>
<evidence type="ECO:0000259" key="8">
    <source>
        <dbReference type="Pfam" id="PF00884"/>
    </source>
</evidence>
<dbReference type="VEuPathDB" id="VectorBase:ASIS015393"/>
<gene>
    <name evidence="9" type="ORF">ZHAS_00004980</name>
</gene>
<reference evidence="10" key="2">
    <citation type="submission" date="2020-05" db="UniProtKB">
        <authorList>
            <consortium name="EnsemblMetazoa"/>
        </authorList>
    </citation>
    <scope>IDENTIFICATION</scope>
</reference>
<feature type="chain" id="PRO_5001783428" evidence="7">
    <location>
        <begin position="45"/>
        <end position="585"/>
    </location>
</feature>
<dbReference type="Gene3D" id="3.40.720.10">
    <property type="entry name" value="Alkaline Phosphatase, subunit A"/>
    <property type="match status" value="1"/>
</dbReference>